<dbReference type="EMBL" id="MU003522">
    <property type="protein sequence ID" value="KAF2467072.1"/>
    <property type="molecule type" value="Genomic_DNA"/>
</dbReference>
<comment type="caution">
    <text evidence="1">The sequence shown here is derived from an EMBL/GenBank/DDBJ whole genome shotgun (WGS) entry which is preliminary data.</text>
</comment>
<accession>A0ACB6QJM3</accession>
<sequence length="187" mass="21205">MFPLPSAIFKTKSYQDLRGSFRNRAPYTNSDNAAITGNLPQSTIIDYAYKDSTDPEVVKQAQPVDTPDETITALPERRPRHKISTFFGSHSPATETQPAVATDENQRSEKILALTKLGDFFKGLFKSARFRRKKTAKERRPPIQIGSPYNFRHHAGEGPGPLRPSRIQLIREERGEGDSEWEDMEDE</sequence>
<organism evidence="1 2">
    <name type="scientific">Lindgomyces ingoldianus</name>
    <dbReference type="NCBI Taxonomy" id="673940"/>
    <lineage>
        <taxon>Eukaryota</taxon>
        <taxon>Fungi</taxon>
        <taxon>Dikarya</taxon>
        <taxon>Ascomycota</taxon>
        <taxon>Pezizomycotina</taxon>
        <taxon>Dothideomycetes</taxon>
        <taxon>Pleosporomycetidae</taxon>
        <taxon>Pleosporales</taxon>
        <taxon>Lindgomycetaceae</taxon>
        <taxon>Lindgomyces</taxon>
    </lineage>
</organism>
<evidence type="ECO:0000313" key="1">
    <source>
        <dbReference type="EMBL" id="KAF2467072.1"/>
    </source>
</evidence>
<keyword evidence="2" id="KW-1185">Reference proteome</keyword>
<reference evidence="1" key="1">
    <citation type="journal article" date="2020" name="Stud. Mycol.">
        <title>101 Dothideomycetes genomes: a test case for predicting lifestyles and emergence of pathogens.</title>
        <authorList>
            <person name="Haridas S."/>
            <person name="Albert R."/>
            <person name="Binder M."/>
            <person name="Bloem J."/>
            <person name="Labutti K."/>
            <person name="Salamov A."/>
            <person name="Andreopoulos B."/>
            <person name="Baker S."/>
            <person name="Barry K."/>
            <person name="Bills G."/>
            <person name="Bluhm B."/>
            <person name="Cannon C."/>
            <person name="Castanera R."/>
            <person name="Culley D."/>
            <person name="Daum C."/>
            <person name="Ezra D."/>
            <person name="Gonzalez J."/>
            <person name="Henrissat B."/>
            <person name="Kuo A."/>
            <person name="Liang C."/>
            <person name="Lipzen A."/>
            <person name="Lutzoni F."/>
            <person name="Magnuson J."/>
            <person name="Mondo S."/>
            <person name="Nolan M."/>
            <person name="Ohm R."/>
            <person name="Pangilinan J."/>
            <person name="Park H.-J."/>
            <person name="Ramirez L."/>
            <person name="Alfaro M."/>
            <person name="Sun H."/>
            <person name="Tritt A."/>
            <person name="Yoshinaga Y."/>
            <person name="Zwiers L.-H."/>
            <person name="Turgeon B."/>
            <person name="Goodwin S."/>
            <person name="Spatafora J."/>
            <person name="Crous P."/>
            <person name="Grigoriev I."/>
        </authorList>
    </citation>
    <scope>NUCLEOTIDE SEQUENCE</scope>
    <source>
        <strain evidence="1">ATCC 200398</strain>
    </source>
</reference>
<protein>
    <submittedName>
        <fullName evidence="1">Uncharacterized protein</fullName>
    </submittedName>
</protein>
<evidence type="ECO:0000313" key="2">
    <source>
        <dbReference type="Proteomes" id="UP000799755"/>
    </source>
</evidence>
<name>A0ACB6QJM3_9PLEO</name>
<dbReference type="Proteomes" id="UP000799755">
    <property type="component" value="Unassembled WGS sequence"/>
</dbReference>
<proteinExistence type="predicted"/>
<gene>
    <name evidence="1" type="ORF">BDR25DRAFT_376684</name>
</gene>